<dbReference type="Proteomes" id="UP000434276">
    <property type="component" value="Unassembled WGS sequence"/>
</dbReference>
<dbReference type="EMBL" id="CACSHJ010000088">
    <property type="protein sequence ID" value="CAA0362408.1"/>
    <property type="molecule type" value="Genomic_DNA"/>
</dbReference>
<accession>A0A5S9WYD1</accession>
<organism evidence="1 2">
    <name type="scientific">Arabidopsis thaliana</name>
    <name type="common">Mouse-ear cress</name>
    <dbReference type="NCBI Taxonomy" id="3702"/>
    <lineage>
        <taxon>Eukaryota</taxon>
        <taxon>Viridiplantae</taxon>
        <taxon>Streptophyta</taxon>
        <taxon>Embryophyta</taxon>
        <taxon>Tracheophyta</taxon>
        <taxon>Spermatophyta</taxon>
        <taxon>Magnoliopsida</taxon>
        <taxon>eudicotyledons</taxon>
        <taxon>Gunneridae</taxon>
        <taxon>Pentapetalae</taxon>
        <taxon>rosids</taxon>
        <taxon>malvids</taxon>
        <taxon>Brassicales</taxon>
        <taxon>Brassicaceae</taxon>
        <taxon>Camelineae</taxon>
        <taxon>Arabidopsis</taxon>
    </lineage>
</organism>
<proteinExistence type="predicted"/>
<sequence length="151" mass="17649">MDPQIKKSLASTSKSCEVMGRVVQANRSDRKNKRCTLDFESEPVTEKDLSQELTSYFRLQFEFLTLKLELIILGEDSPEEKERQKKGLDTLKKSVNDSVRMFKEESKNEEIIPSLLEEVKAGKRRTEDYIFRVKNEVEKAKKKQDAKMKKK</sequence>
<name>A0A5S9WYD1_ARATH</name>
<dbReference type="AlphaFoldDB" id="A0A5S9WYD1"/>
<reference evidence="1 2" key="1">
    <citation type="submission" date="2019-12" db="EMBL/GenBank/DDBJ databases">
        <authorList>
            <person name="Jiao W.-B."/>
            <person name="Schneeberger K."/>
        </authorList>
    </citation>
    <scope>NUCLEOTIDE SEQUENCE [LARGE SCALE GENOMIC DNA]</scope>
    <source>
        <strain evidence="2">cv. C24</strain>
    </source>
</reference>
<evidence type="ECO:0000313" key="1">
    <source>
        <dbReference type="EMBL" id="CAA0362408.1"/>
    </source>
</evidence>
<protein>
    <submittedName>
        <fullName evidence="1">Uncharacterized protein</fullName>
    </submittedName>
</protein>
<evidence type="ECO:0000313" key="2">
    <source>
        <dbReference type="Proteomes" id="UP000434276"/>
    </source>
</evidence>
<gene>
    <name evidence="1" type="ORF">C24_LOCUS7785</name>
</gene>